<dbReference type="InterPro" id="IPR027417">
    <property type="entry name" value="P-loop_NTPase"/>
</dbReference>
<keyword evidence="3 5" id="KW-0067">ATP-binding</keyword>
<dbReference type="GO" id="GO:0005524">
    <property type="term" value="F:ATP binding"/>
    <property type="evidence" value="ECO:0007669"/>
    <property type="project" value="UniProtKB-KW"/>
</dbReference>
<dbReference type="Pfam" id="PF00005">
    <property type="entry name" value="ABC_tran"/>
    <property type="match status" value="2"/>
</dbReference>
<protein>
    <submittedName>
        <fullName evidence="5">ATP-binding cassette domain-containing protein</fullName>
    </submittedName>
</protein>
<evidence type="ECO:0000313" key="6">
    <source>
        <dbReference type="Proteomes" id="UP000823615"/>
    </source>
</evidence>
<sequence length="464" mass="51557">MGNNVCIVDDVTFRYFEKSERNILEHFSLDIKEGETVVILGESGCGKSTLANIICGLYPENGGFLINGSVKIDGLEIKDVPPRERREKISVVFQNPDLQFCMGNLRDELRFCLENAAFDADEMDSRIEAFADAYSVSSLLDRPFSTLSGGEKQKASLCAAMILKSKVLVLDEPFANLDKVSRNSFLDLLEKKRLEDPETTIIAIDHKAENWAGFTPRWIVLGDKGRIVSDGTAYPSLNTYEDYFAPPVLHKSQSAKPFLILNEASIRPSKKEKPILKAAGLSIKPGDMIALLGPSGSGKTTLFLTLLGIKPYEGSIIIDGKELRQQKRKDIYKSIGIVFQNPSNQFIASTVQDEAKPADKELLESFGLANYSRYSPYMLSQGQQRKLGVISMIAGKQRLLLLDEPTYGQDVKSTASIIRSLTERTEKGLSVIFSTHDEDLAALYADRIWRISNGRIYETDKSIG</sequence>
<proteinExistence type="predicted"/>
<keyword evidence="1" id="KW-0813">Transport</keyword>
<dbReference type="EMBL" id="JADIMT010000030">
    <property type="protein sequence ID" value="MBO8435682.1"/>
    <property type="molecule type" value="Genomic_DNA"/>
</dbReference>
<evidence type="ECO:0000256" key="1">
    <source>
        <dbReference type="ARBA" id="ARBA00022448"/>
    </source>
</evidence>
<dbReference type="InterPro" id="IPR017871">
    <property type="entry name" value="ABC_transporter-like_CS"/>
</dbReference>
<dbReference type="AlphaFoldDB" id="A0A9D9H585"/>
<dbReference type="Proteomes" id="UP000823615">
    <property type="component" value="Unassembled WGS sequence"/>
</dbReference>
<dbReference type="PROSITE" id="PS00211">
    <property type="entry name" value="ABC_TRANSPORTER_1"/>
    <property type="match status" value="2"/>
</dbReference>
<reference evidence="5" key="1">
    <citation type="submission" date="2020-10" db="EMBL/GenBank/DDBJ databases">
        <authorList>
            <person name="Gilroy R."/>
        </authorList>
    </citation>
    <scope>NUCLEOTIDE SEQUENCE</scope>
    <source>
        <strain evidence="5">7293</strain>
    </source>
</reference>
<dbReference type="PANTHER" id="PTHR43553">
    <property type="entry name" value="HEAVY METAL TRANSPORTER"/>
    <property type="match status" value="1"/>
</dbReference>
<reference evidence="5" key="2">
    <citation type="journal article" date="2021" name="PeerJ">
        <title>Extensive microbial diversity within the chicken gut microbiome revealed by metagenomics and culture.</title>
        <authorList>
            <person name="Gilroy R."/>
            <person name="Ravi A."/>
            <person name="Getino M."/>
            <person name="Pursley I."/>
            <person name="Horton D.L."/>
            <person name="Alikhan N.F."/>
            <person name="Baker D."/>
            <person name="Gharbi K."/>
            <person name="Hall N."/>
            <person name="Watson M."/>
            <person name="Adriaenssens E.M."/>
            <person name="Foster-Nyarko E."/>
            <person name="Jarju S."/>
            <person name="Secka A."/>
            <person name="Antonio M."/>
            <person name="Oren A."/>
            <person name="Chaudhuri R.R."/>
            <person name="La Ragione R."/>
            <person name="Hildebrand F."/>
            <person name="Pallen M.J."/>
        </authorList>
    </citation>
    <scope>NUCLEOTIDE SEQUENCE</scope>
    <source>
        <strain evidence="5">7293</strain>
    </source>
</reference>
<dbReference type="Gene3D" id="3.40.50.300">
    <property type="entry name" value="P-loop containing nucleotide triphosphate hydrolases"/>
    <property type="match status" value="2"/>
</dbReference>
<dbReference type="InterPro" id="IPR003439">
    <property type="entry name" value="ABC_transporter-like_ATP-bd"/>
</dbReference>
<accession>A0A9D9H585</accession>
<evidence type="ECO:0000313" key="5">
    <source>
        <dbReference type="EMBL" id="MBO8435682.1"/>
    </source>
</evidence>
<gene>
    <name evidence="5" type="ORF">IAA97_01710</name>
</gene>
<dbReference type="PROSITE" id="PS50893">
    <property type="entry name" value="ABC_TRANSPORTER_2"/>
    <property type="match status" value="2"/>
</dbReference>
<feature type="domain" description="ABC transporter" evidence="4">
    <location>
        <begin position="261"/>
        <end position="463"/>
    </location>
</feature>
<name>A0A9D9H585_9SPIO</name>
<dbReference type="SUPFAM" id="SSF52540">
    <property type="entry name" value="P-loop containing nucleoside triphosphate hydrolases"/>
    <property type="match status" value="2"/>
</dbReference>
<dbReference type="SMART" id="SM00382">
    <property type="entry name" value="AAA"/>
    <property type="match status" value="2"/>
</dbReference>
<dbReference type="PANTHER" id="PTHR43553:SF19">
    <property type="entry name" value="HMP_THIAMINE IMPORT ATP-BINDING PROTEIN YKOD-RELATED"/>
    <property type="match status" value="1"/>
</dbReference>
<organism evidence="5 6">
    <name type="scientific">Candidatus Ornithospirochaeta stercoripullorum</name>
    <dbReference type="NCBI Taxonomy" id="2840899"/>
    <lineage>
        <taxon>Bacteria</taxon>
        <taxon>Pseudomonadati</taxon>
        <taxon>Spirochaetota</taxon>
        <taxon>Spirochaetia</taxon>
        <taxon>Spirochaetales</taxon>
        <taxon>Spirochaetaceae</taxon>
        <taxon>Spirochaetaceae incertae sedis</taxon>
        <taxon>Candidatus Ornithospirochaeta</taxon>
    </lineage>
</organism>
<dbReference type="GO" id="GO:0016887">
    <property type="term" value="F:ATP hydrolysis activity"/>
    <property type="evidence" value="ECO:0007669"/>
    <property type="project" value="InterPro"/>
</dbReference>
<keyword evidence="2" id="KW-0547">Nucleotide-binding</keyword>
<dbReference type="InterPro" id="IPR050095">
    <property type="entry name" value="ECF_ABC_transporter_ATP-bd"/>
</dbReference>
<dbReference type="InterPro" id="IPR003593">
    <property type="entry name" value="AAA+_ATPase"/>
</dbReference>
<dbReference type="GO" id="GO:0042626">
    <property type="term" value="F:ATPase-coupled transmembrane transporter activity"/>
    <property type="evidence" value="ECO:0007669"/>
    <property type="project" value="TreeGrafter"/>
</dbReference>
<dbReference type="CDD" id="cd03225">
    <property type="entry name" value="ABC_cobalt_CbiO_domain1"/>
    <property type="match status" value="2"/>
</dbReference>
<evidence type="ECO:0000256" key="3">
    <source>
        <dbReference type="ARBA" id="ARBA00022840"/>
    </source>
</evidence>
<evidence type="ECO:0000256" key="2">
    <source>
        <dbReference type="ARBA" id="ARBA00022741"/>
    </source>
</evidence>
<dbReference type="InterPro" id="IPR015856">
    <property type="entry name" value="ABC_transpr_CbiO/EcfA_su"/>
</dbReference>
<feature type="domain" description="ABC transporter" evidence="4">
    <location>
        <begin position="6"/>
        <end position="249"/>
    </location>
</feature>
<evidence type="ECO:0000259" key="4">
    <source>
        <dbReference type="PROSITE" id="PS50893"/>
    </source>
</evidence>
<dbReference type="GO" id="GO:0043190">
    <property type="term" value="C:ATP-binding cassette (ABC) transporter complex"/>
    <property type="evidence" value="ECO:0007669"/>
    <property type="project" value="TreeGrafter"/>
</dbReference>
<comment type="caution">
    <text evidence="5">The sequence shown here is derived from an EMBL/GenBank/DDBJ whole genome shotgun (WGS) entry which is preliminary data.</text>
</comment>